<dbReference type="AlphaFoldDB" id="A0A8J4Y6T8"/>
<sequence length="213" mass="24008">MSGELLLSGGPVGVKYHAKYVECEITYLSAAAALKASLEAEDELNERLTENVMMGGEYDPTRITLEKEVLLLEDEVAEQQRLVLEAHVQAIEVTGTLRRYLQDALTLRQKAEHEADAASRRLCVAVTEGRGQLQLLCHQARHTPSPKLDEVLKWLEKQDYQQDKAHVRVSPALLRPIPQSVLYVARNSVPLDPFKNTTKLPWIRVTFQPQTLT</sequence>
<feature type="coiled-coil region" evidence="1">
    <location>
        <begin position="31"/>
        <end position="121"/>
    </location>
</feature>
<evidence type="ECO:0000256" key="1">
    <source>
        <dbReference type="SAM" id="Coils"/>
    </source>
</evidence>
<evidence type="ECO:0000313" key="2">
    <source>
        <dbReference type="EMBL" id="KAG0722528.1"/>
    </source>
</evidence>
<name>A0A8J4Y6T8_CHIOP</name>
<accession>A0A8J4Y6T8</accession>
<protein>
    <submittedName>
        <fullName evidence="2">Uncharacterized protein</fullName>
    </submittedName>
</protein>
<keyword evidence="1" id="KW-0175">Coiled coil</keyword>
<evidence type="ECO:0000313" key="3">
    <source>
        <dbReference type="Proteomes" id="UP000770661"/>
    </source>
</evidence>
<dbReference type="Proteomes" id="UP000770661">
    <property type="component" value="Unassembled WGS sequence"/>
</dbReference>
<gene>
    <name evidence="2" type="ORF">GWK47_005967</name>
</gene>
<organism evidence="2 3">
    <name type="scientific">Chionoecetes opilio</name>
    <name type="common">Atlantic snow crab</name>
    <name type="synonym">Cancer opilio</name>
    <dbReference type="NCBI Taxonomy" id="41210"/>
    <lineage>
        <taxon>Eukaryota</taxon>
        <taxon>Metazoa</taxon>
        <taxon>Ecdysozoa</taxon>
        <taxon>Arthropoda</taxon>
        <taxon>Crustacea</taxon>
        <taxon>Multicrustacea</taxon>
        <taxon>Malacostraca</taxon>
        <taxon>Eumalacostraca</taxon>
        <taxon>Eucarida</taxon>
        <taxon>Decapoda</taxon>
        <taxon>Pleocyemata</taxon>
        <taxon>Brachyura</taxon>
        <taxon>Eubrachyura</taxon>
        <taxon>Majoidea</taxon>
        <taxon>Majidae</taxon>
        <taxon>Chionoecetes</taxon>
    </lineage>
</organism>
<dbReference type="EMBL" id="JACEEZ010009425">
    <property type="protein sequence ID" value="KAG0722528.1"/>
    <property type="molecule type" value="Genomic_DNA"/>
</dbReference>
<comment type="caution">
    <text evidence="2">The sequence shown here is derived from an EMBL/GenBank/DDBJ whole genome shotgun (WGS) entry which is preliminary data.</text>
</comment>
<keyword evidence="3" id="KW-1185">Reference proteome</keyword>
<reference evidence="2" key="1">
    <citation type="submission" date="2020-07" db="EMBL/GenBank/DDBJ databases">
        <title>The High-quality genome of the commercially important snow crab, Chionoecetes opilio.</title>
        <authorList>
            <person name="Jeong J.-H."/>
            <person name="Ryu S."/>
        </authorList>
    </citation>
    <scope>NUCLEOTIDE SEQUENCE</scope>
    <source>
        <strain evidence="2">MADBK_172401_WGS</strain>
        <tissue evidence="2">Digestive gland</tissue>
    </source>
</reference>
<proteinExistence type="predicted"/>